<keyword evidence="6" id="KW-0418">Kinase</keyword>
<dbReference type="AlphaFoldDB" id="A0AAD6NIJ6"/>
<evidence type="ECO:0000259" key="12">
    <source>
        <dbReference type="PROSITE" id="PS50011"/>
    </source>
</evidence>
<evidence type="ECO:0000256" key="11">
    <source>
        <dbReference type="SAM" id="MobiDB-lite"/>
    </source>
</evidence>
<feature type="compositionally biased region" description="Basic and acidic residues" evidence="11">
    <location>
        <begin position="116"/>
        <end position="125"/>
    </location>
</feature>
<feature type="region of interest" description="Disordered" evidence="11">
    <location>
        <begin position="587"/>
        <end position="620"/>
    </location>
</feature>
<dbReference type="FunFam" id="1.10.510.10:FF:000141">
    <property type="entry name" value="Non-specific serine/threonine protein kinase"/>
    <property type="match status" value="1"/>
</dbReference>
<dbReference type="PANTHER" id="PTHR24356">
    <property type="entry name" value="SERINE/THREONINE-PROTEIN KINASE"/>
    <property type="match status" value="1"/>
</dbReference>
<dbReference type="GO" id="GO:0035556">
    <property type="term" value="P:intracellular signal transduction"/>
    <property type="evidence" value="ECO:0007669"/>
    <property type="project" value="TreeGrafter"/>
</dbReference>
<feature type="region of interest" description="Disordered" evidence="11">
    <location>
        <begin position="1"/>
        <end position="34"/>
    </location>
</feature>
<dbReference type="InterPro" id="IPR000961">
    <property type="entry name" value="AGC-kinase_C"/>
</dbReference>
<dbReference type="FunFam" id="1.10.510.10:FF:000319">
    <property type="entry name" value="Non-specific serine/threonine protein kinase"/>
    <property type="match status" value="1"/>
</dbReference>
<evidence type="ECO:0000256" key="10">
    <source>
        <dbReference type="PROSITE-ProRule" id="PRU10141"/>
    </source>
</evidence>
<dbReference type="Gene3D" id="1.10.510.10">
    <property type="entry name" value="Transferase(Phosphotransferase) domain 1"/>
    <property type="match status" value="1"/>
</dbReference>
<feature type="binding site" evidence="10">
    <location>
        <position position="260"/>
    </location>
    <ligand>
        <name>ATP</name>
        <dbReference type="ChEBI" id="CHEBI:30616"/>
    </ligand>
</feature>
<reference evidence="14" key="1">
    <citation type="submission" date="2023-01" db="EMBL/GenBank/DDBJ databases">
        <title>The chitinases involved in constricting ring structure development in the nematode-trapping fungus Drechslerella dactyloides.</title>
        <authorList>
            <person name="Wang R."/>
            <person name="Zhang L."/>
            <person name="Tang P."/>
            <person name="Li S."/>
            <person name="Liang L."/>
        </authorList>
    </citation>
    <scope>NUCLEOTIDE SEQUENCE</scope>
    <source>
        <strain evidence="14">YMF1.00031</strain>
    </source>
</reference>
<dbReference type="InterPro" id="IPR000719">
    <property type="entry name" value="Prot_kinase_dom"/>
</dbReference>
<dbReference type="FunFam" id="3.30.200.20:FF:000109">
    <property type="entry name" value="Non-specific serine/threonine protein kinase"/>
    <property type="match status" value="1"/>
</dbReference>
<accession>A0AAD6NIJ6</accession>
<dbReference type="GO" id="GO:0005524">
    <property type="term" value="F:ATP binding"/>
    <property type="evidence" value="ECO:0007669"/>
    <property type="project" value="UniProtKB-UniRule"/>
</dbReference>
<keyword evidence="7 10" id="KW-0067">ATP-binding</keyword>
<sequence length="620" mass="70560">MDVPSSIPRRTTNRDAAGTPNGSPTKHTSRQSLDTIAIQNVNIDADAAYVAEEASRRSPTKRQQYDRYEPETSAKATPSGSPLKQGRLTAIVESEGRFPRASTSADTSVLHYTETPQRKNDKENRPPSPSSPAIAVQETPQKRKAPRAPRPPKTPGKSRSYDPERPLTAEEQMKLSDPKVKRMQNVAQLYFLDYYFSLLKYVHDRRGRLAKFRSENPEENTEEYQAKWDQYSGRERVGQGGYGQVFLAKKKETGEVCALKIMNKKVLFKMDEIRHVLTERDILTAANSPWLVKLLYAFQDETNIYLAMEYVAGGDFRTLLNNTGILHNKHARFYIAEMFACVDALHQLGYIHRDLKPENFLIDASGHVKLTDFGLSAGILSPSKLESMRLKLDKVKEMNMDLAKSIVGSPDYMAPEVLRGEEYDYTVDYWSLGCMLFEALAGYPPFAGASVEETWHNLKHWKKVLQKPEYEDPNYFLSTRTWDMITRCITTRDKRLSNISDVFKHQYFSEIDFARLRTSRAPFIPELDSETDAGYFDDFSNEADMAKYKEVHDKQAALEKMEEREGVLERGAFVGFTFRHRKENIMDGIGPGGAKAAHGRESPDKDRRSGDVGEYDTIFG</sequence>
<organism evidence="14 15">
    <name type="scientific">Drechslerella dactyloides</name>
    <name type="common">Nematode-trapping fungus</name>
    <name type="synonym">Arthrobotrys dactyloides</name>
    <dbReference type="NCBI Taxonomy" id="74499"/>
    <lineage>
        <taxon>Eukaryota</taxon>
        <taxon>Fungi</taxon>
        <taxon>Dikarya</taxon>
        <taxon>Ascomycota</taxon>
        <taxon>Pezizomycotina</taxon>
        <taxon>Orbiliomycetes</taxon>
        <taxon>Orbiliales</taxon>
        <taxon>Orbiliaceae</taxon>
        <taxon>Drechslerella</taxon>
    </lineage>
</organism>
<feature type="compositionally biased region" description="Basic and acidic residues" evidence="11">
    <location>
        <begin position="598"/>
        <end position="611"/>
    </location>
</feature>
<dbReference type="PANTHER" id="PTHR24356:SF417">
    <property type="entry name" value="CELL CYCLE PROTEIN KINASE DBF2-RELATED"/>
    <property type="match status" value="1"/>
</dbReference>
<evidence type="ECO:0000256" key="3">
    <source>
        <dbReference type="ARBA" id="ARBA00022553"/>
    </source>
</evidence>
<dbReference type="Proteomes" id="UP001221413">
    <property type="component" value="Unassembled WGS sequence"/>
</dbReference>
<dbReference type="Pfam" id="PF00433">
    <property type="entry name" value="Pkinase_C"/>
    <property type="match status" value="1"/>
</dbReference>
<dbReference type="CDD" id="cd05600">
    <property type="entry name" value="STKc_Sid2p_like"/>
    <property type="match status" value="1"/>
</dbReference>
<keyword evidence="2" id="KW-0723">Serine/threonine-protein kinase</keyword>
<evidence type="ECO:0000256" key="9">
    <source>
        <dbReference type="ARBA" id="ARBA00048679"/>
    </source>
</evidence>
<dbReference type="GO" id="GO:0004674">
    <property type="term" value="F:protein serine/threonine kinase activity"/>
    <property type="evidence" value="ECO:0007669"/>
    <property type="project" value="UniProtKB-KW"/>
</dbReference>
<proteinExistence type="predicted"/>
<dbReference type="GO" id="GO:0005816">
    <property type="term" value="C:spindle pole body"/>
    <property type="evidence" value="ECO:0007669"/>
    <property type="project" value="TreeGrafter"/>
</dbReference>
<dbReference type="InterPro" id="IPR011009">
    <property type="entry name" value="Kinase-like_dom_sf"/>
</dbReference>
<evidence type="ECO:0000256" key="8">
    <source>
        <dbReference type="ARBA" id="ARBA00047899"/>
    </source>
</evidence>
<feature type="compositionally biased region" description="Polar residues" evidence="11">
    <location>
        <begin position="20"/>
        <end position="34"/>
    </location>
</feature>
<evidence type="ECO:0000256" key="2">
    <source>
        <dbReference type="ARBA" id="ARBA00022527"/>
    </source>
</evidence>
<dbReference type="InterPro" id="IPR017892">
    <property type="entry name" value="Pkinase_C"/>
</dbReference>
<evidence type="ECO:0000256" key="7">
    <source>
        <dbReference type="ARBA" id="ARBA00022840"/>
    </source>
</evidence>
<evidence type="ECO:0000256" key="5">
    <source>
        <dbReference type="ARBA" id="ARBA00022741"/>
    </source>
</evidence>
<keyword evidence="4" id="KW-0808">Transferase</keyword>
<evidence type="ECO:0000256" key="6">
    <source>
        <dbReference type="ARBA" id="ARBA00022777"/>
    </source>
</evidence>
<dbReference type="EMBL" id="JAQGDS010000004">
    <property type="protein sequence ID" value="KAJ6260861.1"/>
    <property type="molecule type" value="Genomic_DNA"/>
</dbReference>
<keyword evidence="3" id="KW-0597">Phosphoprotein</keyword>
<dbReference type="PROSITE" id="PS00108">
    <property type="entry name" value="PROTEIN_KINASE_ST"/>
    <property type="match status" value="1"/>
</dbReference>
<feature type="domain" description="Protein kinase" evidence="12">
    <location>
        <begin position="231"/>
        <end position="508"/>
    </location>
</feature>
<dbReference type="InterPro" id="IPR008271">
    <property type="entry name" value="Ser/Thr_kinase_AS"/>
</dbReference>
<dbReference type="SMART" id="SM00133">
    <property type="entry name" value="S_TK_X"/>
    <property type="match status" value="1"/>
</dbReference>
<dbReference type="InterPro" id="IPR050236">
    <property type="entry name" value="Ser_Thr_kinase_AGC"/>
</dbReference>
<feature type="region of interest" description="Disordered" evidence="11">
    <location>
        <begin position="50"/>
        <end position="176"/>
    </location>
</feature>
<dbReference type="PROSITE" id="PS50011">
    <property type="entry name" value="PROTEIN_KINASE_DOM"/>
    <property type="match status" value="1"/>
</dbReference>
<evidence type="ECO:0000313" key="15">
    <source>
        <dbReference type="Proteomes" id="UP001221413"/>
    </source>
</evidence>
<dbReference type="Pfam" id="PF00069">
    <property type="entry name" value="Pkinase"/>
    <property type="match status" value="1"/>
</dbReference>
<evidence type="ECO:0000256" key="4">
    <source>
        <dbReference type="ARBA" id="ARBA00022679"/>
    </source>
</evidence>
<dbReference type="SUPFAM" id="SSF56112">
    <property type="entry name" value="Protein kinase-like (PK-like)"/>
    <property type="match status" value="1"/>
</dbReference>
<dbReference type="InterPro" id="IPR017441">
    <property type="entry name" value="Protein_kinase_ATP_BS"/>
</dbReference>
<comment type="caution">
    <text evidence="14">The sequence shown here is derived from an EMBL/GenBank/DDBJ whole genome shotgun (WGS) entry which is preliminary data.</text>
</comment>
<feature type="domain" description="AGC-kinase C-terminal" evidence="13">
    <location>
        <begin position="509"/>
        <end position="588"/>
    </location>
</feature>
<comment type="catalytic activity">
    <reaction evidence="8">
        <text>L-threonyl-[protein] + ATP = O-phospho-L-threonyl-[protein] + ADP + H(+)</text>
        <dbReference type="Rhea" id="RHEA:46608"/>
        <dbReference type="Rhea" id="RHEA-COMP:11060"/>
        <dbReference type="Rhea" id="RHEA-COMP:11605"/>
        <dbReference type="ChEBI" id="CHEBI:15378"/>
        <dbReference type="ChEBI" id="CHEBI:30013"/>
        <dbReference type="ChEBI" id="CHEBI:30616"/>
        <dbReference type="ChEBI" id="CHEBI:61977"/>
        <dbReference type="ChEBI" id="CHEBI:456216"/>
        <dbReference type="EC" id="2.7.11.1"/>
    </reaction>
</comment>
<protein>
    <recommendedName>
        <fullName evidence="1">non-specific serine/threonine protein kinase</fullName>
        <ecNumber evidence="1">2.7.11.1</ecNumber>
    </recommendedName>
</protein>
<dbReference type="PROSITE" id="PS00107">
    <property type="entry name" value="PROTEIN_KINASE_ATP"/>
    <property type="match status" value="1"/>
</dbReference>
<name>A0AAD6NIJ6_DREDA</name>
<comment type="catalytic activity">
    <reaction evidence="9">
        <text>L-seryl-[protein] + ATP = O-phospho-L-seryl-[protein] + ADP + H(+)</text>
        <dbReference type="Rhea" id="RHEA:17989"/>
        <dbReference type="Rhea" id="RHEA-COMP:9863"/>
        <dbReference type="Rhea" id="RHEA-COMP:11604"/>
        <dbReference type="ChEBI" id="CHEBI:15378"/>
        <dbReference type="ChEBI" id="CHEBI:29999"/>
        <dbReference type="ChEBI" id="CHEBI:30616"/>
        <dbReference type="ChEBI" id="CHEBI:83421"/>
        <dbReference type="ChEBI" id="CHEBI:456216"/>
        <dbReference type="EC" id="2.7.11.1"/>
    </reaction>
</comment>
<feature type="compositionally biased region" description="Basic and acidic residues" evidence="11">
    <location>
        <begin position="159"/>
        <end position="176"/>
    </location>
</feature>
<keyword evidence="15" id="KW-1185">Reference proteome</keyword>
<evidence type="ECO:0000259" key="13">
    <source>
        <dbReference type="PROSITE" id="PS51285"/>
    </source>
</evidence>
<gene>
    <name evidence="14" type="ORF">Dda_3522</name>
</gene>
<dbReference type="EC" id="2.7.11.1" evidence="1"/>
<dbReference type="PROSITE" id="PS51285">
    <property type="entry name" value="AGC_KINASE_CTER"/>
    <property type="match status" value="1"/>
</dbReference>
<dbReference type="SMART" id="SM00220">
    <property type="entry name" value="S_TKc"/>
    <property type="match status" value="1"/>
</dbReference>
<dbReference type="Gene3D" id="3.30.200.20">
    <property type="entry name" value="Phosphorylase Kinase, domain 1"/>
    <property type="match status" value="1"/>
</dbReference>
<evidence type="ECO:0000313" key="14">
    <source>
        <dbReference type="EMBL" id="KAJ6260861.1"/>
    </source>
</evidence>
<evidence type="ECO:0000256" key="1">
    <source>
        <dbReference type="ARBA" id="ARBA00012513"/>
    </source>
</evidence>
<feature type="compositionally biased region" description="Basic and acidic residues" evidence="11">
    <location>
        <begin position="63"/>
        <end position="72"/>
    </location>
</feature>
<keyword evidence="5 10" id="KW-0547">Nucleotide-binding</keyword>